<dbReference type="Proteomes" id="UP000238701">
    <property type="component" value="Unassembled WGS sequence"/>
</dbReference>
<gene>
    <name evidence="8" type="ORF">SBA1_960009</name>
</gene>
<dbReference type="SUPFAM" id="SSF56935">
    <property type="entry name" value="Porins"/>
    <property type="match status" value="1"/>
</dbReference>
<dbReference type="InterPro" id="IPR036942">
    <property type="entry name" value="Beta-barrel_TonB_sf"/>
</dbReference>
<dbReference type="Pfam" id="PF25183">
    <property type="entry name" value="OMP_b-brl_4"/>
    <property type="match status" value="1"/>
</dbReference>
<dbReference type="GO" id="GO:0030246">
    <property type="term" value="F:carbohydrate binding"/>
    <property type="evidence" value="ECO:0007669"/>
    <property type="project" value="InterPro"/>
</dbReference>
<dbReference type="GO" id="GO:0009279">
    <property type="term" value="C:cell outer membrane"/>
    <property type="evidence" value="ECO:0007669"/>
    <property type="project" value="UniProtKB-SubCell"/>
</dbReference>
<dbReference type="SUPFAM" id="SSF49452">
    <property type="entry name" value="Starch-binding domain-like"/>
    <property type="match status" value="1"/>
</dbReference>
<evidence type="ECO:0000256" key="3">
    <source>
        <dbReference type="ARBA" id="ARBA00022452"/>
    </source>
</evidence>
<dbReference type="Gene3D" id="2.40.170.20">
    <property type="entry name" value="TonB-dependent receptor, beta-barrel domain"/>
    <property type="match status" value="1"/>
</dbReference>
<keyword evidence="5" id="KW-0472">Membrane</keyword>
<name>A0A2U3LDK7_9BACT</name>
<reference evidence="9" key="1">
    <citation type="submission" date="2018-02" db="EMBL/GenBank/DDBJ databases">
        <authorList>
            <person name="Hausmann B."/>
        </authorList>
    </citation>
    <scope>NUCLEOTIDE SEQUENCE [LARGE SCALE GENOMIC DNA]</scope>
    <source>
        <strain evidence="9">Peat soil MAG SbA1</strain>
    </source>
</reference>
<dbReference type="InterPro" id="IPR039426">
    <property type="entry name" value="TonB-dep_rcpt-like"/>
</dbReference>
<feature type="domain" description="TonB-dependent transporter Oar-like beta-barrel" evidence="7">
    <location>
        <begin position="262"/>
        <end position="1264"/>
    </location>
</feature>
<keyword evidence="2" id="KW-0813">Transport</keyword>
<proteinExistence type="predicted"/>
<evidence type="ECO:0000313" key="9">
    <source>
        <dbReference type="Proteomes" id="UP000238701"/>
    </source>
</evidence>
<dbReference type="OrthoDB" id="97893at2"/>
<dbReference type="InterPro" id="IPR057601">
    <property type="entry name" value="Oar-like_b-barrel"/>
</dbReference>
<evidence type="ECO:0000259" key="7">
    <source>
        <dbReference type="Pfam" id="PF25183"/>
    </source>
</evidence>
<keyword evidence="6" id="KW-0998">Cell outer membrane</keyword>
<sequence length="1280" mass="138283">MSQSLGMLRGRVRSASFKLSPAQTLTLAIIVLLPALLFGQGYFGTVSGGLTDATGAVVQGAKVTLLDEQKGYQFTTTSNNEGRYLFASIPPGSYTVTAEMKGFEKTVRTHIKLNVSENPTANLTLRVAAAAEKVEVEAQTTTIATEDAVTGQVIDRRFINDMPLINRSVMNLTYLAPGVTDADDQCSEVQGCTGTNFVINGSRSSGADVLLDGASATNFEPNGGITNVTYLPSPEAVEEYKLQQSNFSAEYGFSGASVVNMVTRSGSNSFHGSVYDFIRNTIGDANDWFNDRGGVPIPQVHRHNFGGTIGGPIFKNKTFFFFDYEGVRSSNPETHTAGVPGDGTNGTTNERAGDFGEICAANGGTFNVQGLCSATAGQLWDPYSGLTYNTADGGPVRSAFIPFNNIAGYASPGSPNLPANLEPAPGVKGNLIDPVAQKVLSLFPTANNQAAGGMYNNWITSGASRSPNDQFDIKIDHRFNDKNLLSGRYSQQWSSSIGLDCFKTLVDPCGHGADKSTSHAFTLNDAYSFSPTLLLTTTLGFTRGAFHRLAYNSSLNPDPLGTLGFPEYLKANGFNGVPAMFIGDYVGAAFTNAGNDPYGNYKQGQDTGQLTVLLSKIHGPHELKFGFEGRLHQQNYIQTNAPLGYFNFSNVGSSLCSQPGITTNCQDTANQNNSSGGDAMASFLMGQMSGYYEIQFQPATQNYQYAWFGQDNWKVTPKLTLNLGLRYDVSLPRTDKFNHQNWFNPDAVNPLNGGKLSYTDPLTSQPVTRALLGGEVFASPSQRTNYITDWSNIQPRFGFAYQFSPKMVVRGGYGIYYGQSRSGASGVVPWGNAGFDQYTNVVTTYNSDRVTPYLHLNNPFPNGLIQAPGSSLGLLNDVGSGANGPLRTAAANRSPQEQSWTFGLERQLPWNVVVSADYLGKKGTYLPFSGSSYYFDILGPWVEQYAGNTPQMAALNNSVANPFYPSIITNPNYTLAAPTIPGYQLELPYPQFSGISTDDTLNANSTYHALQLTAKKAFSNGLEFLVNYTWSKSIDDSSVSDDNVSWTGSFSSQQDPNKPWLERSLSTFDIPSVLKFSYSYNLPFGRGKTFFGNMPRVLDAIVGGWRTNGIWQIASGRPLALTVTGGGTAIPTYGGQRPNMTGKLRRNYGHDWVDQFFADPKTAPTTDSNGNTVPGDVLNVPTPFTLGNTRRAIADVRTPLLFASDLSLIKEFLLSNWHEGIHLELRLEAQNAFNHPTFSMGSPGPYGSSTLNVGDPSFGILTGMGPIGPREAQLAVKISF</sequence>
<organism evidence="8 9">
    <name type="scientific">Candidatus Sulfotelmatobacter kueseliae</name>
    <dbReference type="NCBI Taxonomy" id="2042962"/>
    <lineage>
        <taxon>Bacteria</taxon>
        <taxon>Pseudomonadati</taxon>
        <taxon>Acidobacteriota</taxon>
        <taxon>Terriglobia</taxon>
        <taxon>Terriglobales</taxon>
        <taxon>Candidatus Korobacteraceae</taxon>
        <taxon>Candidatus Sulfotelmatobacter</taxon>
    </lineage>
</organism>
<accession>A0A2U3LDK7</accession>
<keyword evidence="4" id="KW-0812">Transmembrane</keyword>
<keyword evidence="3" id="KW-1134">Transmembrane beta strand</keyword>
<comment type="subcellular location">
    <subcellularLocation>
        <location evidence="1">Cell outer membrane</location>
        <topology evidence="1">Multi-pass membrane protein</topology>
    </subcellularLocation>
</comment>
<protein>
    <recommendedName>
        <fullName evidence="7">TonB-dependent transporter Oar-like beta-barrel domain-containing protein</fullName>
    </recommendedName>
</protein>
<evidence type="ECO:0000256" key="6">
    <source>
        <dbReference type="ARBA" id="ARBA00023237"/>
    </source>
</evidence>
<dbReference type="PANTHER" id="PTHR30069">
    <property type="entry name" value="TONB-DEPENDENT OUTER MEMBRANE RECEPTOR"/>
    <property type="match status" value="1"/>
</dbReference>
<dbReference type="GO" id="GO:0044718">
    <property type="term" value="P:siderophore transmembrane transport"/>
    <property type="evidence" value="ECO:0007669"/>
    <property type="project" value="TreeGrafter"/>
</dbReference>
<dbReference type="AlphaFoldDB" id="A0A2U3LDK7"/>
<dbReference type="PANTHER" id="PTHR30069:SF46">
    <property type="entry name" value="OAR PROTEIN"/>
    <property type="match status" value="1"/>
</dbReference>
<evidence type="ECO:0000256" key="2">
    <source>
        <dbReference type="ARBA" id="ARBA00022448"/>
    </source>
</evidence>
<dbReference type="GO" id="GO:0015344">
    <property type="term" value="F:siderophore uptake transmembrane transporter activity"/>
    <property type="evidence" value="ECO:0007669"/>
    <property type="project" value="TreeGrafter"/>
</dbReference>
<dbReference type="EMBL" id="OMOD01000195">
    <property type="protein sequence ID" value="SPF49946.1"/>
    <property type="molecule type" value="Genomic_DNA"/>
</dbReference>
<evidence type="ECO:0000313" key="8">
    <source>
        <dbReference type="EMBL" id="SPF49946.1"/>
    </source>
</evidence>
<dbReference type="Pfam" id="PF13620">
    <property type="entry name" value="CarboxypepD_reg"/>
    <property type="match status" value="1"/>
</dbReference>
<evidence type="ECO:0000256" key="5">
    <source>
        <dbReference type="ARBA" id="ARBA00023136"/>
    </source>
</evidence>
<evidence type="ECO:0000256" key="4">
    <source>
        <dbReference type="ARBA" id="ARBA00022692"/>
    </source>
</evidence>
<dbReference type="InterPro" id="IPR013784">
    <property type="entry name" value="Carb-bd-like_fold"/>
</dbReference>
<evidence type="ECO:0000256" key="1">
    <source>
        <dbReference type="ARBA" id="ARBA00004571"/>
    </source>
</evidence>
<dbReference type="Gene3D" id="2.60.40.1120">
    <property type="entry name" value="Carboxypeptidase-like, regulatory domain"/>
    <property type="match status" value="1"/>
</dbReference>